<evidence type="ECO:0000313" key="4">
    <source>
        <dbReference type="Proteomes" id="UP000618094"/>
    </source>
</evidence>
<gene>
    <name evidence="3" type="ORF">LHEH8_16890</name>
</gene>
<evidence type="ECO:0000313" key="3">
    <source>
        <dbReference type="EMBL" id="GFO99933.1"/>
    </source>
</evidence>
<comment type="caution">
    <text evidence="3">The sequence shown here is derived from an EMBL/GenBank/DDBJ whole genome shotgun (WGS) entry which is preliminary data.</text>
</comment>
<feature type="domain" description="PTS EIIA type-4" evidence="2">
    <location>
        <begin position="2"/>
        <end position="124"/>
    </location>
</feature>
<dbReference type="GO" id="GO:0016740">
    <property type="term" value="F:transferase activity"/>
    <property type="evidence" value="ECO:0007669"/>
    <property type="project" value="UniProtKB-KW"/>
</dbReference>
<keyword evidence="1" id="KW-0808">Transferase</keyword>
<dbReference type="GO" id="GO:0016020">
    <property type="term" value="C:membrane"/>
    <property type="evidence" value="ECO:0007669"/>
    <property type="project" value="InterPro"/>
</dbReference>
<dbReference type="Proteomes" id="UP000618094">
    <property type="component" value="Unassembled WGS sequence"/>
</dbReference>
<dbReference type="Pfam" id="PF03610">
    <property type="entry name" value="EIIA-man"/>
    <property type="match status" value="1"/>
</dbReference>
<protein>
    <submittedName>
        <fullName evidence="3">PTS N-acetylglucosamine transporter subunit IIBC</fullName>
    </submittedName>
</protein>
<evidence type="ECO:0000256" key="1">
    <source>
        <dbReference type="ARBA" id="ARBA00022679"/>
    </source>
</evidence>
<name>A0A8H9KHW4_LACHE</name>
<dbReference type="InterPro" id="IPR004701">
    <property type="entry name" value="PTS_EIIA_man-typ"/>
</dbReference>
<dbReference type="Gene3D" id="3.40.50.510">
    <property type="entry name" value="Phosphotransferase system, mannose-type IIA component"/>
    <property type="match status" value="1"/>
</dbReference>
<proteinExistence type="predicted"/>
<dbReference type="PANTHER" id="PTHR33799:SF1">
    <property type="entry name" value="PTS SYSTEM MANNOSE-SPECIFIC EIIAB COMPONENT-RELATED"/>
    <property type="match status" value="1"/>
</dbReference>
<dbReference type="PROSITE" id="PS51096">
    <property type="entry name" value="PTS_EIIA_TYPE_4"/>
    <property type="match status" value="1"/>
</dbReference>
<organism evidence="3 4">
    <name type="scientific">Lactobacillus helveticus</name>
    <name type="common">Lactobacillus suntoryeus</name>
    <dbReference type="NCBI Taxonomy" id="1587"/>
    <lineage>
        <taxon>Bacteria</taxon>
        <taxon>Bacillati</taxon>
        <taxon>Bacillota</taxon>
        <taxon>Bacilli</taxon>
        <taxon>Lactobacillales</taxon>
        <taxon>Lactobacillaceae</taxon>
        <taxon>Lactobacillus</taxon>
    </lineage>
</organism>
<sequence length="124" mass="14008">MKRHIIIASHRKLAAGMADALKFFEGDNLKITVLSAYLDNQPVDDQIKEIMDKIPDEDEAIILTDLVSGSVNQKFFPYISKPHTQLISGMNLSLAMAITMEPNDGYMKPEEIRQIVNEAQNQIY</sequence>
<dbReference type="AlphaFoldDB" id="A0A8H9KHW4"/>
<dbReference type="PANTHER" id="PTHR33799">
    <property type="entry name" value="PTS PERMEASE-RELATED-RELATED"/>
    <property type="match status" value="1"/>
</dbReference>
<dbReference type="GO" id="GO:0009401">
    <property type="term" value="P:phosphoenolpyruvate-dependent sugar phosphotransferase system"/>
    <property type="evidence" value="ECO:0007669"/>
    <property type="project" value="InterPro"/>
</dbReference>
<dbReference type="EMBL" id="BLYO01000344">
    <property type="protein sequence ID" value="GFO99933.1"/>
    <property type="molecule type" value="Genomic_DNA"/>
</dbReference>
<dbReference type="InterPro" id="IPR036662">
    <property type="entry name" value="PTS_EIIA_man-typ_sf"/>
</dbReference>
<dbReference type="InterPro" id="IPR051471">
    <property type="entry name" value="Bacterial_PTS_sugar_comp"/>
</dbReference>
<accession>A0A8H9KHW4</accession>
<reference evidence="3" key="1">
    <citation type="submission" date="2020-07" db="EMBL/GenBank/DDBJ databases">
        <title>Draft genome sequence of Lactobacillus helveticus strain H-8.</title>
        <authorList>
            <person name="Endo A."/>
            <person name="Maeno S."/>
            <person name="Kido Y."/>
        </authorList>
    </citation>
    <scope>NUCLEOTIDE SEQUENCE</scope>
    <source>
        <strain evidence="3">H-8</strain>
    </source>
</reference>
<evidence type="ECO:0000259" key="2">
    <source>
        <dbReference type="PROSITE" id="PS51096"/>
    </source>
</evidence>
<dbReference type="SUPFAM" id="SSF53062">
    <property type="entry name" value="PTS system fructose IIA component-like"/>
    <property type="match status" value="1"/>
</dbReference>